<accession>A0A383WL69</accession>
<dbReference type="EMBL" id="FNXT01001297">
    <property type="protein sequence ID" value="SZX77864.1"/>
    <property type="molecule type" value="Genomic_DNA"/>
</dbReference>
<feature type="compositionally biased region" description="Polar residues" evidence="1">
    <location>
        <begin position="7"/>
        <end position="16"/>
    </location>
</feature>
<feature type="region of interest" description="Disordered" evidence="1">
    <location>
        <begin position="1"/>
        <end position="51"/>
    </location>
</feature>
<dbReference type="InterPro" id="IPR017850">
    <property type="entry name" value="Alkaline_phosphatase_core_sf"/>
</dbReference>
<feature type="region of interest" description="Disordered" evidence="1">
    <location>
        <begin position="70"/>
        <end position="92"/>
    </location>
</feature>
<dbReference type="Proteomes" id="UP000256970">
    <property type="component" value="Unassembled WGS sequence"/>
</dbReference>
<dbReference type="Gene3D" id="3.40.720.10">
    <property type="entry name" value="Alkaline Phosphatase, subunit A"/>
    <property type="match status" value="1"/>
</dbReference>
<evidence type="ECO:0000256" key="1">
    <source>
        <dbReference type="SAM" id="MobiDB-lite"/>
    </source>
</evidence>
<feature type="region of interest" description="Disordered" evidence="1">
    <location>
        <begin position="105"/>
        <end position="154"/>
    </location>
</feature>
<evidence type="ECO:0000313" key="3">
    <source>
        <dbReference type="Proteomes" id="UP000256970"/>
    </source>
</evidence>
<keyword evidence="3" id="KW-1185">Reference proteome</keyword>
<name>A0A383WL69_TETOB</name>
<organism evidence="2 3">
    <name type="scientific">Tetradesmus obliquus</name>
    <name type="common">Green alga</name>
    <name type="synonym">Acutodesmus obliquus</name>
    <dbReference type="NCBI Taxonomy" id="3088"/>
    <lineage>
        <taxon>Eukaryota</taxon>
        <taxon>Viridiplantae</taxon>
        <taxon>Chlorophyta</taxon>
        <taxon>core chlorophytes</taxon>
        <taxon>Chlorophyceae</taxon>
        <taxon>CS clade</taxon>
        <taxon>Sphaeropleales</taxon>
        <taxon>Scenedesmaceae</taxon>
        <taxon>Tetradesmus</taxon>
    </lineage>
</organism>
<evidence type="ECO:0000313" key="2">
    <source>
        <dbReference type="EMBL" id="SZX77864.1"/>
    </source>
</evidence>
<reference evidence="2 3" key="1">
    <citation type="submission" date="2016-10" db="EMBL/GenBank/DDBJ databases">
        <authorList>
            <person name="Cai Z."/>
        </authorList>
    </citation>
    <scope>NUCLEOTIDE SEQUENCE [LARGE SCALE GENOMIC DNA]</scope>
</reference>
<sequence>MDRDPDSSSSRATGDVQQPDPVLLEGYAQGCTPPNLQSWPVGPPRVPALQPGQKPNFIVILVDDQGYDDIGLHHPRGPDGVSSAGAQTPNLDKLRQVSPVEQVAGAHGVAAREQRGARDGTQRAGVEVGEGHAALDLKQQQQQQQQQEPAAPFV</sequence>
<proteinExistence type="predicted"/>
<feature type="compositionally biased region" description="Basic and acidic residues" evidence="1">
    <location>
        <begin position="110"/>
        <end position="121"/>
    </location>
</feature>
<dbReference type="SUPFAM" id="SSF53649">
    <property type="entry name" value="Alkaline phosphatase-like"/>
    <property type="match status" value="1"/>
</dbReference>
<dbReference type="AlphaFoldDB" id="A0A383WL69"/>
<evidence type="ECO:0008006" key="4">
    <source>
        <dbReference type="Google" id="ProtNLM"/>
    </source>
</evidence>
<protein>
    <recommendedName>
        <fullName evidence="4">Sulfatase N-terminal domain-containing protein</fullName>
    </recommendedName>
</protein>
<gene>
    <name evidence="2" type="ORF">BQ4739_LOCUS18202</name>
</gene>